<feature type="domain" description="Hflx-type G" evidence="9">
    <location>
        <begin position="208"/>
        <end position="375"/>
    </location>
</feature>
<dbReference type="Gene3D" id="3.40.50.300">
    <property type="entry name" value="P-loop containing nucleotide triphosphate hydrolases"/>
    <property type="match status" value="1"/>
</dbReference>
<dbReference type="Pfam" id="PF13167">
    <property type="entry name" value="GTP-bdg_N"/>
    <property type="match status" value="1"/>
</dbReference>
<feature type="binding site" evidence="6">
    <location>
        <begin position="239"/>
        <end position="243"/>
    </location>
    <ligand>
        <name>GTP</name>
        <dbReference type="ChEBI" id="CHEBI:37565"/>
    </ligand>
</feature>
<dbReference type="AlphaFoldDB" id="A0A518D2X8"/>
<keyword evidence="4 5" id="KW-0342">GTP-binding</keyword>
<dbReference type="Pfam" id="PF01926">
    <property type="entry name" value="MMR_HSR1"/>
    <property type="match status" value="1"/>
</dbReference>
<dbReference type="PANTHER" id="PTHR10229:SF0">
    <property type="entry name" value="GTP-BINDING PROTEIN 6-RELATED"/>
    <property type="match status" value="1"/>
</dbReference>
<reference evidence="10 11" key="1">
    <citation type="submission" date="2019-02" db="EMBL/GenBank/DDBJ databases">
        <title>Deep-cultivation of Planctomycetes and their phenomic and genomic characterization uncovers novel biology.</title>
        <authorList>
            <person name="Wiegand S."/>
            <person name="Jogler M."/>
            <person name="Boedeker C."/>
            <person name="Pinto D."/>
            <person name="Vollmers J."/>
            <person name="Rivas-Marin E."/>
            <person name="Kohn T."/>
            <person name="Peeters S.H."/>
            <person name="Heuer A."/>
            <person name="Rast P."/>
            <person name="Oberbeckmann S."/>
            <person name="Bunk B."/>
            <person name="Jeske O."/>
            <person name="Meyerdierks A."/>
            <person name="Storesund J.E."/>
            <person name="Kallscheuer N."/>
            <person name="Luecker S."/>
            <person name="Lage O.M."/>
            <person name="Pohl T."/>
            <person name="Merkel B.J."/>
            <person name="Hornburger P."/>
            <person name="Mueller R.-W."/>
            <person name="Bruemmer F."/>
            <person name="Labrenz M."/>
            <person name="Spormann A.M."/>
            <person name="Op den Camp H."/>
            <person name="Overmann J."/>
            <person name="Amann R."/>
            <person name="Jetten M.S.M."/>
            <person name="Mascher T."/>
            <person name="Medema M.H."/>
            <person name="Devos D.P."/>
            <person name="Kaster A.-K."/>
            <person name="Ovreas L."/>
            <person name="Rohde M."/>
            <person name="Galperin M.Y."/>
            <person name="Jogler C."/>
        </authorList>
    </citation>
    <scope>NUCLEOTIDE SEQUENCE [LARGE SCALE GENOMIC DNA]</scope>
    <source>
        <strain evidence="10 11">Pla163</strain>
    </source>
</reference>
<dbReference type="NCBIfam" id="TIGR03156">
    <property type="entry name" value="GTP_HflX"/>
    <property type="match status" value="1"/>
</dbReference>
<comment type="subcellular location">
    <subcellularLocation>
        <location evidence="5">Cytoplasm</location>
    </subcellularLocation>
    <text evidence="5">May associate with membranes.</text>
</comment>
<protein>
    <recommendedName>
        <fullName evidence="5">GTPase HflX</fullName>
    </recommendedName>
    <alternativeName>
        <fullName evidence="5">GTP-binding protein HflX</fullName>
    </alternativeName>
</protein>
<evidence type="ECO:0000256" key="6">
    <source>
        <dbReference type="PIRSR" id="PIRSR006809-1"/>
    </source>
</evidence>
<dbReference type="Proteomes" id="UP000319342">
    <property type="component" value="Chromosome"/>
</dbReference>
<proteinExistence type="inferred from homology"/>
<name>A0A518D2X8_9BACT</name>
<evidence type="ECO:0000256" key="1">
    <source>
        <dbReference type="ARBA" id="ARBA00022723"/>
    </source>
</evidence>
<keyword evidence="5" id="KW-0963">Cytoplasm</keyword>
<dbReference type="InterPro" id="IPR006073">
    <property type="entry name" value="GTP-bd"/>
</dbReference>
<feature type="binding site" evidence="6">
    <location>
        <begin position="214"/>
        <end position="221"/>
    </location>
    <ligand>
        <name>GTP</name>
        <dbReference type="ChEBI" id="CHEBI:37565"/>
    </ligand>
</feature>
<keyword evidence="11" id="KW-1185">Reference proteome</keyword>
<dbReference type="InterPro" id="IPR042108">
    <property type="entry name" value="GTPase_HflX_N_sf"/>
</dbReference>
<dbReference type="GO" id="GO:0005737">
    <property type="term" value="C:cytoplasm"/>
    <property type="evidence" value="ECO:0007669"/>
    <property type="project" value="UniProtKB-SubCell"/>
</dbReference>
<evidence type="ECO:0000313" key="11">
    <source>
        <dbReference type="Proteomes" id="UP000319342"/>
    </source>
</evidence>
<dbReference type="GO" id="GO:0005525">
    <property type="term" value="F:GTP binding"/>
    <property type="evidence" value="ECO:0007669"/>
    <property type="project" value="UniProtKB-UniRule"/>
</dbReference>
<keyword evidence="2 5" id="KW-0547">Nucleotide-binding</keyword>
<dbReference type="InterPro" id="IPR030394">
    <property type="entry name" value="G_HFLX_dom"/>
</dbReference>
<dbReference type="InterPro" id="IPR025121">
    <property type="entry name" value="GTPase_HflX_N"/>
</dbReference>
<dbReference type="GO" id="GO:0003924">
    <property type="term" value="F:GTPase activity"/>
    <property type="evidence" value="ECO:0007669"/>
    <property type="project" value="UniProtKB-UniRule"/>
</dbReference>
<dbReference type="PRINTS" id="PR00326">
    <property type="entry name" value="GTP1OBG"/>
</dbReference>
<dbReference type="Pfam" id="PF16360">
    <property type="entry name" value="GTP-bdg_M"/>
    <property type="match status" value="1"/>
</dbReference>
<dbReference type="InterPro" id="IPR027417">
    <property type="entry name" value="P-loop_NTPase"/>
</dbReference>
<dbReference type="GO" id="GO:0046872">
    <property type="term" value="F:metal ion binding"/>
    <property type="evidence" value="ECO:0007669"/>
    <property type="project" value="UniProtKB-KW"/>
</dbReference>
<comment type="similarity">
    <text evidence="5">Belongs to the TRAFAC class OBG-HflX-like GTPase superfamily. HflX GTPase family.</text>
</comment>
<accession>A0A518D2X8</accession>
<dbReference type="PIRSF" id="PIRSF006809">
    <property type="entry name" value="GTP-binding_hflX_prd"/>
    <property type="match status" value="1"/>
</dbReference>
<evidence type="ECO:0000256" key="8">
    <source>
        <dbReference type="SAM" id="Coils"/>
    </source>
</evidence>
<dbReference type="CDD" id="cd01878">
    <property type="entry name" value="HflX"/>
    <property type="match status" value="1"/>
</dbReference>
<comment type="function">
    <text evidence="5">GTPase that associates with the 50S ribosomal subunit and may have a role during protein synthesis or ribosome biogenesis.</text>
</comment>
<dbReference type="Gene3D" id="3.40.50.11060">
    <property type="entry name" value="GTPase HflX, N-terminal domain"/>
    <property type="match status" value="1"/>
</dbReference>
<feature type="binding site" evidence="6">
    <location>
        <begin position="353"/>
        <end position="355"/>
    </location>
    <ligand>
        <name>GTP</name>
        <dbReference type="ChEBI" id="CHEBI:37565"/>
    </ligand>
</feature>
<dbReference type="SUPFAM" id="SSF52540">
    <property type="entry name" value="P-loop containing nucleoside triphosphate hydrolases"/>
    <property type="match status" value="1"/>
</dbReference>
<dbReference type="InterPro" id="IPR016496">
    <property type="entry name" value="GTPase_HflX"/>
</dbReference>
<evidence type="ECO:0000256" key="5">
    <source>
        <dbReference type="HAMAP-Rule" id="MF_00900"/>
    </source>
</evidence>
<keyword evidence="8" id="KW-0175">Coiled coil</keyword>
<dbReference type="GO" id="GO:0043022">
    <property type="term" value="F:ribosome binding"/>
    <property type="evidence" value="ECO:0007669"/>
    <property type="project" value="TreeGrafter"/>
</dbReference>
<evidence type="ECO:0000313" key="10">
    <source>
        <dbReference type="EMBL" id="QDU85841.1"/>
    </source>
</evidence>
<evidence type="ECO:0000256" key="3">
    <source>
        <dbReference type="ARBA" id="ARBA00022842"/>
    </source>
</evidence>
<evidence type="ECO:0000259" key="9">
    <source>
        <dbReference type="PROSITE" id="PS51705"/>
    </source>
</evidence>
<dbReference type="PANTHER" id="PTHR10229">
    <property type="entry name" value="GTP-BINDING PROTEIN HFLX"/>
    <property type="match status" value="1"/>
</dbReference>
<feature type="binding site" evidence="6">
    <location>
        <begin position="327"/>
        <end position="330"/>
    </location>
    <ligand>
        <name>GTP</name>
        <dbReference type="ChEBI" id="CHEBI:37565"/>
    </ligand>
</feature>
<feature type="binding site" evidence="7">
    <location>
        <position position="241"/>
    </location>
    <ligand>
        <name>Mg(2+)</name>
        <dbReference type="ChEBI" id="CHEBI:18420"/>
    </ligand>
</feature>
<evidence type="ECO:0000256" key="2">
    <source>
        <dbReference type="ARBA" id="ARBA00022741"/>
    </source>
</evidence>
<feature type="coiled-coil region" evidence="8">
    <location>
        <begin position="176"/>
        <end position="203"/>
    </location>
</feature>
<dbReference type="Gene3D" id="6.10.250.2860">
    <property type="match status" value="1"/>
</dbReference>
<evidence type="ECO:0000256" key="7">
    <source>
        <dbReference type="PIRSR" id="PIRSR006809-2"/>
    </source>
</evidence>
<dbReference type="InterPro" id="IPR032305">
    <property type="entry name" value="GTP-bd_M"/>
</dbReference>
<sequence length="448" mass="49967">MSKDTFETKRPTERVLLCGVVLPDQVVDDAGPLTEAAGLVVAAGSEVIGGDPLVHGVVQNRAKPVSATLFGSGKVEEIAAACKALEPDAVVVDNDLTPAQGRNLEKAWCVRVVDRSELILDIFARRAQTKQARLQVELAQTEYLMPRLRRMWTHLERLEGAIGTRGPGETQLETDRRLIKKRILDLKRELSEIERRRRRQTRSRSEQFTIGLVGYTNAGKSTLLNRLTGADVLAEDMLFATLDTRTRRWTLKDGRTVLLSDTVGFLKRLPHHLVASFHATLEEAVGVDLLLHVVDSSHPDARSQMHAVRDVLKREVHVHCPQLLVLNKADALADPVRVPTFDLDGEEDVVVVSARSGLGLDDLDARVSEQLDRRCAKVRLTIPNSEGRLIARVKQAVVVEEERWETDRVELVARVPDRELGNIEREAAGKIRVEVLEQALEPYARLDD</sequence>
<comment type="cofactor">
    <cofactor evidence="7">
        <name>Mg(2+)</name>
        <dbReference type="ChEBI" id="CHEBI:18420"/>
    </cofactor>
</comment>
<feature type="binding site" evidence="6">
    <location>
        <begin position="261"/>
        <end position="264"/>
    </location>
    <ligand>
        <name>GTP</name>
        <dbReference type="ChEBI" id="CHEBI:37565"/>
    </ligand>
</feature>
<dbReference type="PROSITE" id="PS51705">
    <property type="entry name" value="G_HFLX"/>
    <property type="match status" value="1"/>
</dbReference>
<dbReference type="RefSeq" id="WP_419185963.1">
    <property type="nucleotide sequence ID" value="NZ_CP036290.1"/>
</dbReference>
<dbReference type="EMBL" id="CP036290">
    <property type="protein sequence ID" value="QDU85841.1"/>
    <property type="molecule type" value="Genomic_DNA"/>
</dbReference>
<comment type="subunit">
    <text evidence="5">Monomer. Associates with the 50S ribosomal subunit.</text>
</comment>
<feature type="binding site" evidence="7">
    <location>
        <position position="221"/>
    </location>
    <ligand>
        <name>Mg(2+)</name>
        <dbReference type="ChEBI" id="CHEBI:18420"/>
    </ligand>
</feature>
<dbReference type="HAMAP" id="MF_00900">
    <property type="entry name" value="GTPase_HflX"/>
    <property type="match status" value="1"/>
</dbReference>
<organism evidence="10 11">
    <name type="scientific">Rohdeia mirabilis</name>
    <dbReference type="NCBI Taxonomy" id="2528008"/>
    <lineage>
        <taxon>Bacteria</taxon>
        <taxon>Pseudomonadati</taxon>
        <taxon>Planctomycetota</taxon>
        <taxon>Planctomycetia</taxon>
        <taxon>Planctomycetia incertae sedis</taxon>
        <taxon>Rohdeia</taxon>
    </lineage>
</organism>
<keyword evidence="3 7" id="KW-0460">Magnesium</keyword>
<evidence type="ECO:0000256" key="4">
    <source>
        <dbReference type="ARBA" id="ARBA00023134"/>
    </source>
</evidence>
<gene>
    <name evidence="5 10" type="primary">hflX</name>
    <name evidence="10" type="ORF">Pla163_29820</name>
</gene>
<keyword evidence="1 7" id="KW-0479">Metal-binding</keyword>